<evidence type="ECO:0000256" key="2">
    <source>
        <dbReference type="ARBA" id="ARBA00022630"/>
    </source>
</evidence>
<keyword evidence="3" id="KW-0732">Signal</keyword>
<evidence type="ECO:0000256" key="1">
    <source>
        <dbReference type="ARBA" id="ARBA00007992"/>
    </source>
</evidence>
<evidence type="ECO:0000256" key="6">
    <source>
        <dbReference type="ARBA" id="ARBA00023033"/>
    </source>
</evidence>
<evidence type="ECO:0000313" key="8">
    <source>
        <dbReference type="EMBL" id="KAL2837826.1"/>
    </source>
</evidence>
<evidence type="ECO:0000259" key="7">
    <source>
        <dbReference type="Pfam" id="PF01494"/>
    </source>
</evidence>
<dbReference type="EMBL" id="JBFXLR010000092">
    <property type="protein sequence ID" value="KAL2837826.1"/>
    <property type="molecule type" value="Genomic_DNA"/>
</dbReference>
<dbReference type="InterPro" id="IPR002938">
    <property type="entry name" value="FAD-bd"/>
</dbReference>
<keyword evidence="6" id="KW-0503">Monooxygenase</keyword>
<dbReference type="InterPro" id="IPR050493">
    <property type="entry name" value="FAD-dep_Monooxygenase_BioMet"/>
</dbReference>
<evidence type="ECO:0000256" key="5">
    <source>
        <dbReference type="ARBA" id="ARBA00023002"/>
    </source>
</evidence>
<protein>
    <recommendedName>
        <fullName evidence="7">FAD-binding domain-containing protein</fullName>
    </recommendedName>
</protein>
<dbReference type="PANTHER" id="PTHR13789:SF236">
    <property type="entry name" value="MONOOXYGENASE, PUTATIVE (AFU_ORTHOLOGUE AFUA_6G12060)-RELATED"/>
    <property type="match status" value="1"/>
</dbReference>
<dbReference type="PROSITE" id="PS01039">
    <property type="entry name" value="SBP_BACTERIAL_3"/>
    <property type="match status" value="1"/>
</dbReference>
<accession>A0ABR4JCR5</accession>
<dbReference type="Proteomes" id="UP001610444">
    <property type="component" value="Unassembled WGS sequence"/>
</dbReference>
<comment type="caution">
    <text evidence="8">The sequence shown here is derived from an EMBL/GenBank/DDBJ whole genome shotgun (WGS) entry which is preliminary data.</text>
</comment>
<dbReference type="PANTHER" id="PTHR13789">
    <property type="entry name" value="MONOOXYGENASE"/>
    <property type="match status" value="1"/>
</dbReference>
<organism evidence="8 9">
    <name type="scientific">Aspergillus pseudodeflectus</name>
    <dbReference type="NCBI Taxonomy" id="176178"/>
    <lineage>
        <taxon>Eukaryota</taxon>
        <taxon>Fungi</taxon>
        <taxon>Dikarya</taxon>
        <taxon>Ascomycota</taxon>
        <taxon>Pezizomycotina</taxon>
        <taxon>Eurotiomycetes</taxon>
        <taxon>Eurotiomycetidae</taxon>
        <taxon>Eurotiales</taxon>
        <taxon>Aspergillaceae</taxon>
        <taxon>Aspergillus</taxon>
        <taxon>Aspergillus subgen. Nidulantes</taxon>
    </lineage>
</organism>
<dbReference type="InterPro" id="IPR036188">
    <property type="entry name" value="FAD/NAD-bd_sf"/>
</dbReference>
<dbReference type="PRINTS" id="PR00420">
    <property type="entry name" value="RNGMNOXGNASE"/>
</dbReference>
<sequence>MTNEPTPMKVTIVGGGLGGLSCAIACRLEGFEVDVYDQAAEFLRIGDSIGLGSNSSRLLSRWGVWSEMKKISTNMQYMEIYNFDSSDKLLGKDTQPGEAASKYGHEAVIGHRGDIHGILAEYVVKVGARLHMNTRVTKYDNTKPSIILEDGTEIVSDAVICADGVKSGGREAVLGYEDHPKHSGYAVYRAFMDGERLKGDPLAEKFLNENAMRLFMAPDMHGFIVTLREGKEINAILTHKDTADIEEGWNKPGDIKDVLELVHDWDPAYRRVWEMMPPENIIDWKLIYRPCLPQWVAPSGLVALMGDAAHPFLPTSVQGASQAIEDGATIAKCLAKAGKGNVPLALHTYFEIRHDYVAAAQSTGIKQREIWHNVHDKESKEFKESFDIHAVAQSNFYLWANDAEKVVDDRWEEVSARVREAKGL</sequence>
<evidence type="ECO:0000256" key="4">
    <source>
        <dbReference type="ARBA" id="ARBA00022827"/>
    </source>
</evidence>
<evidence type="ECO:0000256" key="3">
    <source>
        <dbReference type="ARBA" id="ARBA00022729"/>
    </source>
</evidence>
<name>A0ABR4JCR5_9EURO</name>
<reference evidence="8 9" key="1">
    <citation type="submission" date="2024-07" db="EMBL/GenBank/DDBJ databases">
        <title>Section-level genome sequencing and comparative genomics of Aspergillus sections Usti and Cavernicolus.</title>
        <authorList>
            <consortium name="Lawrence Berkeley National Laboratory"/>
            <person name="Nybo J.L."/>
            <person name="Vesth T.C."/>
            <person name="Theobald S."/>
            <person name="Frisvad J.C."/>
            <person name="Larsen T.O."/>
            <person name="Kjaerboelling I."/>
            <person name="Rothschild-Mancinelli K."/>
            <person name="Lyhne E.K."/>
            <person name="Kogle M.E."/>
            <person name="Barry K."/>
            <person name="Clum A."/>
            <person name="Na H."/>
            <person name="Ledsgaard L."/>
            <person name="Lin J."/>
            <person name="Lipzen A."/>
            <person name="Kuo A."/>
            <person name="Riley R."/>
            <person name="Mondo S."/>
            <person name="LaButti K."/>
            <person name="Haridas S."/>
            <person name="Pangalinan J."/>
            <person name="Salamov A.A."/>
            <person name="Simmons B.A."/>
            <person name="Magnuson J.K."/>
            <person name="Chen J."/>
            <person name="Drula E."/>
            <person name="Henrissat B."/>
            <person name="Wiebenga A."/>
            <person name="Lubbers R.J."/>
            <person name="Gomes A.C."/>
            <person name="Macurrencykelacurrency M.R."/>
            <person name="Stajich J."/>
            <person name="Grigoriev I.V."/>
            <person name="Mortensen U.H."/>
            <person name="De vries R.P."/>
            <person name="Baker S.E."/>
            <person name="Andersen M.R."/>
        </authorList>
    </citation>
    <scope>NUCLEOTIDE SEQUENCE [LARGE SCALE GENOMIC DNA]</scope>
    <source>
        <strain evidence="8 9">CBS 756.74</strain>
    </source>
</reference>
<dbReference type="Gene3D" id="3.50.50.60">
    <property type="entry name" value="FAD/NAD(P)-binding domain"/>
    <property type="match status" value="1"/>
</dbReference>
<dbReference type="SUPFAM" id="SSF54373">
    <property type="entry name" value="FAD-linked reductases, C-terminal domain"/>
    <property type="match status" value="1"/>
</dbReference>
<dbReference type="Pfam" id="PF01494">
    <property type="entry name" value="FAD_binding_3"/>
    <property type="match status" value="1"/>
</dbReference>
<keyword evidence="5" id="KW-0560">Oxidoreductase</keyword>
<dbReference type="RefSeq" id="XP_070892729.1">
    <property type="nucleotide sequence ID" value="XM_071042119.1"/>
</dbReference>
<proteinExistence type="inferred from homology"/>
<feature type="domain" description="FAD-binding" evidence="7">
    <location>
        <begin position="9"/>
        <end position="360"/>
    </location>
</feature>
<dbReference type="InterPro" id="IPR018313">
    <property type="entry name" value="SBP_3_CS"/>
</dbReference>
<dbReference type="SUPFAM" id="SSF51905">
    <property type="entry name" value="FAD/NAD(P)-binding domain"/>
    <property type="match status" value="1"/>
</dbReference>
<comment type="similarity">
    <text evidence="1">Belongs to the paxM FAD-dependent monooxygenase family.</text>
</comment>
<evidence type="ECO:0000313" key="9">
    <source>
        <dbReference type="Proteomes" id="UP001610444"/>
    </source>
</evidence>
<gene>
    <name evidence="8" type="ORF">BJX68DRAFT_249489</name>
</gene>
<keyword evidence="4" id="KW-0274">FAD</keyword>
<keyword evidence="2" id="KW-0285">Flavoprotein</keyword>
<dbReference type="GeneID" id="98157283"/>
<keyword evidence="9" id="KW-1185">Reference proteome</keyword>